<gene>
    <name evidence="5" type="ORF">IWZ03DRAFT_210188</name>
</gene>
<keyword evidence="2" id="KW-0819">tRNA processing</keyword>
<evidence type="ECO:0000256" key="2">
    <source>
        <dbReference type="ARBA" id="ARBA00022694"/>
    </source>
</evidence>
<dbReference type="Proteomes" id="UP001363622">
    <property type="component" value="Unassembled WGS sequence"/>
</dbReference>
<evidence type="ECO:0000256" key="3">
    <source>
        <dbReference type="ARBA" id="ARBA00023242"/>
    </source>
</evidence>
<feature type="region of interest" description="Disordered" evidence="4">
    <location>
        <begin position="151"/>
        <end position="177"/>
    </location>
</feature>
<sequence>MAPAPKQASNSRPQKLPRLPPHTKIQRRPLLHPPIASPFRNAETEKVVYVNVRTPFLSAVKRVQKLLSIAEKRATQSALAQKRNSRGDPIMSTAIAAVDRQQRPEIVTIKATGRSIEKAIELALFFQQKEDCQVRLETGTLDAIDDLVEDANTTNPDSKSHDGFDTVAEDNTKEDQLPETRIRHTSVLQVHVSLR</sequence>
<organism evidence="5 6">
    <name type="scientific">Phyllosticta citriasiana</name>
    <dbReference type="NCBI Taxonomy" id="595635"/>
    <lineage>
        <taxon>Eukaryota</taxon>
        <taxon>Fungi</taxon>
        <taxon>Dikarya</taxon>
        <taxon>Ascomycota</taxon>
        <taxon>Pezizomycotina</taxon>
        <taxon>Dothideomycetes</taxon>
        <taxon>Dothideomycetes incertae sedis</taxon>
        <taxon>Botryosphaeriales</taxon>
        <taxon>Phyllostictaceae</taxon>
        <taxon>Phyllosticta</taxon>
    </lineage>
</organism>
<dbReference type="Gene3D" id="3.30.110.20">
    <property type="entry name" value="Alba-like domain"/>
    <property type="match status" value="1"/>
</dbReference>
<dbReference type="InterPro" id="IPR014612">
    <property type="entry name" value="Pop7/Rpp20"/>
</dbReference>
<dbReference type="PANTHER" id="PTHR28256">
    <property type="entry name" value="RIBONUCLEASES P/MRP PROTEIN SUBUNIT POP7"/>
    <property type="match status" value="1"/>
</dbReference>
<protein>
    <submittedName>
        <fullName evidence="5">Rpp20 subunit of nuclear RNase MRP and P-domain-containing protein</fullName>
    </submittedName>
</protein>
<name>A0ABR1KLC8_9PEZI</name>
<dbReference type="PANTHER" id="PTHR28256:SF1">
    <property type="entry name" value="RIBONUCLEASES P_MRP PROTEIN SUBUNIT POP7"/>
    <property type="match status" value="1"/>
</dbReference>
<dbReference type="EMBL" id="JBBPHU010000007">
    <property type="protein sequence ID" value="KAK7515712.1"/>
    <property type="molecule type" value="Genomic_DNA"/>
</dbReference>
<feature type="compositionally biased region" description="Basic and acidic residues" evidence="4">
    <location>
        <begin position="158"/>
        <end position="177"/>
    </location>
</feature>
<keyword evidence="3" id="KW-0539">Nucleus</keyword>
<comment type="subcellular location">
    <subcellularLocation>
        <location evidence="1">Nucleus</location>
    </subcellularLocation>
</comment>
<keyword evidence="6" id="KW-1185">Reference proteome</keyword>
<accession>A0ABR1KLC8</accession>
<evidence type="ECO:0000313" key="5">
    <source>
        <dbReference type="EMBL" id="KAK7515712.1"/>
    </source>
</evidence>
<evidence type="ECO:0000313" key="6">
    <source>
        <dbReference type="Proteomes" id="UP001363622"/>
    </source>
</evidence>
<reference evidence="5 6" key="1">
    <citation type="submission" date="2024-04" db="EMBL/GenBank/DDBJ databases">
        <title>Phyllosticta paracitricarpa is synonymous to the EU quarantine fungus P. citricarpa based on phylogenomic analyses.</title>
        <authorList>
            <consortium name="Lawrence Berkeley National Laboratory"/>
            <person name="Van Ingen-Buijs V.A."/>
            <person name="Van Westerhoven A.C."/>
            <person name="Haridas S."/>
            <person name="Skiadas P."/>
            <person name="Martin F."/>
            <person name="Groenewald J.Z."/>
            <person name="Crous P.W."/>
            <person name="Seidl M.F."/>
        </authorList>
    </citation>
    <scope>NUCLEOTIDE SEQUENCE [LARGE SCALE GENOMIC DNA]</scope>
    <source>
        <strain evidence="5 6">CBS 123371</strain>
    </source>
</reference>
<comment type="caution">
    <text evidence="5">The sequence shown here is derived from an EMBL/GenBank/DDBJ whole genome shotgun (WGS) entry which is preliminary data.</text>
</comment>
<feature type="region of interest" description="Disordered" evidence="4">
    <location>
        <begin position="1"/>
        <end position="37"/>
    </location>
</feature>
<evidence type="ECO:0000256" key="1">
    <source>
        <dbReference type="ARBA" id="ARBA00004123"/>
    </source>
</evidence>
<dbReference type="InterPro" id="IPR036882">
    <property type="entry name" value="Alba-like_dom_sf"/>
</dbReference>
<dbReference type="InterPro" id="IPR020241">
    <property type="entry name" value="RNase_P/MRP_Pop7_fungi"/>
</dbReference>
<evidence type="ECO:0000256" key="4">
    <source>
        <dbReference type="SAM" id="MobiDB-lite"/>
    </source>
</evidence>
<dbReference type="Pfam" id="PF12328">
    <property type="entry name" value="Rpp20"/>
    <property type="match status" value="1"/>
</dbReference>
<proteinExistence type="predicted"/>